<feature type="transmembrane region" description="Helical" evidence="1">
    <location>
        <begin position="139"/>
        <end position="159"/>
    </location>
</feature>
<keyword evidence="1" id="KW-1133">Transmembrane helix</keyword>
<keyword evidence="1" id="KW-0812">Transmembrane</keyword>
<feature type="transmembrane region" description="Helical" evidence="1">
    <location>
        <begin position="12"/>
        <end position="31"/>
    </location>
</feature>
<dbReference type="Proteomes" id="UP000583279">
    <property type="component" value="Unassembled WGS sequence"/>
</dbReference>
<feature type="transmembrane region" description="Helical" evidence="1">
    <location>
        <begin position="101"/>
        <end position="118"/>
    </location>
</feature>
<evidence type="ECO:0000313" key="2">
    <source>
        <dbReference type="EMBL" id="NNA46066.1"/>
    </source>
</evidence>
<feature type="transmembrane region" description="Helical" evidence="1">
    <location>
        <begin position="43"/>
        <end position="62"/>
    </location>
</feature>
<dbReference type="AlphaFoldDB" id="A0A7Y1LH74"/>
<feature type="transmembrane region" description="Helical" evidence="1">
    <location>
        <begin position="74"/>
        <end position="95"/>
    </location>
</feature>
<dbReference type="EMBL" id="JAAQYK010000006">
    <property type="protein sequence ID" value="NNA46066.1"/>
    <property type="molecule type" value="Genomic_DNA"/>
</dbReference>
<organism evidence="2 3">
    <name type="scientific">Pseudomonas lactis</name>
    <dbReference type="NCBI Taxonomy" id="1615674"/>
    <lineage>
        <taxon>Bacteria</taxon>
        <taxon>Pseudomonadati</taxon>
        <taxon>Pseudomonadota</taxon>
        <taxon>Gammaproteobacteria</taxon>
        <taxon>Pseudomonadales</taxon>
        <taxon>Pseudomonadaceae</taxon>
        <taxon>Pseudomonas</taxon>
    </lineage>
</organism>
<proteinExistence type="predicted"/>
<dbReference type="RefSeq" id="WP_047711424.1">
    <property type="nucleotide sequence ID" value="NZ_BSCR01000044.1"/>
</dbReference>
<evidence type="ECO:0000313" key="3">
    <source>
        <dbReference type="Proteomes" id="UP000583279"/>
    </source>
</evidence>
<evidence type="ECO:0008006" key="4">
    <source>
        <dbReference type="Google" id="ProtNLM"/>
    </source>
</evidence>
<feature type="transmembrane region" description="Helical" evidence="1">
    <location>
        <begin position="165"/>
        <end position="185"/>
    </location>
</feature>
<keyword evidence="1" id="KW-0472">Membrane</keyword>
<name>A0A7Y1LH74_9PSED</name>
<reference evidence="2 3" key="1">
    <citation type="journal article" date="2020" name="Front. Microbiol.">
        <title>Genetic Organization of the aprX-lipA2 Operon Affects the Proteolytic Potential of Pseudomonas Species in Milk.</title>
        <authorList>
            <person name="Maier C."/>
            <person name="Huptas C."/>
            <person name="von Neubeck M."/>
            <person name="Scherer S."/>
            <person name="Wenning M."/>
            <person name="Lucking G."/>
        </authorList>
    </citation>
    <scope>NUCLEOTIDE SEQUENCE [LARGE SCALE GENOMIC DNA]</scope>
    <source>
        <strain evidence="2 3">WS 4997</strain>
    </source>
</reference>
<evidence type="ECO:0000256" key="1">
    <source>
        <dbReference type="SAM" id="Phobius"/>
    </source>
</evidence>
<gene>
    <name evidence="2" type="ORF">HBO18_18230</name>
</gene>
<accession>A0A7Y1LH74</accession>
<protein>
    <recommendedName>
        <fullName evidence="4">Integral membrane protein</fullName>
    </recommendedName>
</protein>
<comment type="caution">
    <text evidence="2">The sequence shown here is derived from an EMBL/GenBank/DDBJ whole genome shotgun (WGS) entry which is preliminary data.</text>
</comment>
<sequence length="216" mass="24243">MNEKNLDPSTGQFIDPMFAVMIAAAVAETILVWVKEGAIPDCFTLMVVMVGYVNLLLSWFGYHKSVLKSPILGSLRFIVTIVLLPLYLLTVVLATKPFYCVALTYTSIFFLWSFWEYLKYRERSLEKSFLSLQFRSFNVMVYLATIYVVIAKFVPASSIPILPEWFFTLADPIGLFAIVCAIVVLRAKKSSKDSNAPLSKILGQIKILLFGDQAGA</sequence>